<comment type="caution">
    <text evidence="1">The sequence shown here is derived from an EMBL/GenBank/DDBJ whole genome shotgun (WGS) entry which is preliminary data.</text>
</comment>
<evidence type="ECO:0000313" key="1">
    <source>
        <dbReference type="EMBL" id="KAJ7304812.1"/>
    </source>
</evidence>
<accession>A0AAD7E9K3</accession>
<sequence length="173" mass="19356">MASGQVMESEAMWEGMVEVEGVQAQGVFEVFDSGGGWEFLFGKPLQMTFAAVHNYKWDMVDIKAAGKRVMQRPMVEELQATGRKWHACGLHGGCFIRERPCEAKTIQEDSEGEEREEAEAEQSDLYNTNAYTMHPAESIFTRALDPFNPKCVECVVEAVTIGPDLTEAQQQEV</sequence>
<reference evidence="1" key="1">
    <citation type="submission" date="2023-03" db="EMBL/GenBank/DDBJ databases">
        <title>Massive genome expansion in bonnet fungi (Mycena s.s.) driven by repeated elements and novel gene families across ecological guilds.</title>
        <authorList>
            <consortium name="Lawrence Berkeley National Laboratory"/>
            <person name="Harder C.B."/>
            <person name="Miyauchi S."/>
            <person name="Viragh M."/>
            <person name="Kuo A."/>
            <person name="Thoen E."/>
            <person name="Andreopoulos B."/>
            <person name="Lu D."/>
            <person name="Skrede I."/>
            <person name="Drula E."/>
            <person name="Henrissat B."/>
            <person name="Morin E."/>
            <person name="Kohler A."/>
            <person name="Barry K."/>
            <person name="LaButti K."/>
            <person name="Morin E."/>
            <person name="Salamov A."/>
            <person name="Lipzen A."/>
            <person name="Mereny Z."/>
            <person name="Hegedus B."/>
            <person name="Baldrian P."/>
            <person name="Stursova M."/>
            <person name="Weitz H."/>
            <person name="Taylor A."/>
            <person name="Grigoriev I.V."/>
            <person name="Nagy L.G."/>
            <person name="Martin F."/>
            <person name="Kauserud H."/>
        </authorList>
    </citation>
    <scope>NUCLEOTIDE SEQUENCE</scope>
    <source>
        <strain evidence="1">CBHHK002</strain>
    </source>
</reference>
<protein>
    <submittedName>
        <fullName evidence="1">Uncharacterized protein</fullName>
    </submittedName>
</protein>
<evidence type="ECO:0000313" key="2">
    <source>
        <dbReference type="Proteomes" id="UP001218218"/>
    </source>
</evidence>
<dbReference type="AlphaFoldDB" id="A0AAD7E9K3"/>
<organism evidence="1 2">
    <name type="scientific">Mycena albidolilacea</name>
    <dbReference type="NCBI Taxonomy" id="1033008"/>
    <lineage>
        <taxon>Eukaryota</taxon>
        <taxon>Fungi</taxon>
        <taxon>Dikarya</taxon>
        <taxon>Basidiomycota</taxon>
        <taxon>Agaricomycotina</taxon>
        <taxon>Agaricomycetes</taxon>
        <taxon>Agaricomycetidae</taxon>
        <taxon>Agaricales</taxon>
        <taxon>Marasmiineae</taxon>
        <taxon>Mycenaceae</taxon>
        <taxon>Mycena</taxon>
    </lineage>
</organism>
<gene>
    <name evidence="1" type="ORF">DFH08DRAFT_976412</name>
</gene>
<keyword evidence="2" id="KW-1185">Reference proteome</keyword>
<dbReference type="Proteomes" id="UP001218218">
    <property type="component" value="Unassembled WGS sequence"/>
</dbReference>
<name>A0AAD7E9K3_9AGAR</name>
<proteinExistence type="predicted"/>
<dbReference type="EMBL" id="JARIHO010000098">
    <property type="protein sequence ID" value="KAJ7304812.1"/>
    <property type="molecule type" value="Genomic_DNA"/>
</dbReference>